<reference evidence="5" key="1">
    <citation type="journal article" date="1997" name="Biochemistry">
        <title>Structural analysis of UDP-sugar binding to UDP-galactose 4-epimerase from Escherichia coli.</title>
        <authorList>
            <person name="Thoden J.B."/>
            <person name="Hegeman A.D."/>
            <person name="Wesenberg G."/>
            <person name="Chapeau M.C."/>
            <person name="Frey P.A."/>
            <person name="Holden H.M."/>
        </authorList>
    </citation>
    <scope>NUCLEOTIDE SEQUENCE</scope>
</reference>
<accession>A0A8B6X4K7</accession>
<dbReference type="PANTHER" id="PTHR43103">
    <property type="entry name" value="NUCLEOSIDE-DIPHOSPHATE-SUGAR EPIMERASE"/>
    <property type="match status" value="1"/>
</dbReference>
<protein>
    <submittedName>
        <fullName evidence="5">NAD-dependent epimerase/dehydratase family protein</fullName>
    </submittedName>
</protein>
<proteinExistence type="predicted"/>
<reference evidence="5" key="2">
    <citation type="submission" date="2025-08" db="UniProtKB">
        <authorList>
            <consortium name="RefSeq"/>
        </authorList>
    </citation>
    <scope>IDENTIFICATION</scope>
</reference>
<keyword evidence="1" id="KW-0521">NADP</keyword>
<keyword evidence="2" id="KW-0119">Carbohydrate metabolism</keyword>
<keyword evidence="4" id="KW-1185">Reference proteome</keyword>
<dbReference type="InterPro" id="IPR001509">
    <property type="entry name" value="Epimerase_deHydtase"/>
</dbReference>
<evidence type="ECO:0000256" key="1">
    <source>
        <dbReference type="ARBA" id="ARBA00022857"/>
    </source>
</evidence>
<dbReference type="SUPFAM" id="SSF51735">
    <property type="entry name" value="NAD(P)-binding Rossmann-fold domains"/>
    <property type="match status" value="1"/>
</dbReference>
<dbReference type="Pfam" id="PF01370">
    <property type="entry name" value="Epimerase"/>
    <property type="match status" value="1"/>
</dbReference>
<dbReference type="Gene3D" id="3.90.25.10">
    <property type="entry name" value="UDP-galactose 4-epimerase, domain 1"/>
    <property type="match status" value="1"/>
</dbReference>
<dbReference type="PANTHER" id="PTHR43103:SF3">
    <property type="entry name" value="ADP-L-GLYCERO-D-MANNO-HEPTOSE-6-EPIMERASE"/>
    <property type="match status" value="1"/>
</dbReference>
<dbReference type="Gene3D" id="3.40.50.720">
    <property type="entry name" value="NAD(P)-binding Rossmann-like Domain"/>
    <property type="match status" value="1"/>
</dbReference>
<feature type="domain" description="NAD-dependent epimerase/dehydratase" evidence="3">
    <location>
        <begin position="3"/>
        <end position="206"/>
    </location>
</feature>
<organism evidence="4 5">
    <name type="scientific">Derxia gummosa DSM 723</name>
    <dbReference type="NCBI Taxonomy" id="1121388"/>
    <lineage>
        <taxon>Bacteria</taxon>
        <taxon>Pseudomonadati</taxon>
        <taxon>Pseudomonadota</taxon>
        <taxon>Betaproteobacteria</taxon>
        <taxon>Burkholderiales</taxon>
        <taxon>Alcaligenaceae</taxon>
        <taxon>Derxia</taxon>
    </lineage>
</organism>
<dbReference type="InterPro" id="IPR036291">
    <property type="entry name" value="NAD(P)-bd_dom_sf"/>
</dbReference>
<evidence type="ECO:0000256" key="2">
    <source>
        <dbReference type="ARBA" id="ARBA00023277"/>
    </source>
</evidence>
<dbReference type="RefSeq" id="WP_028311700.1">
    <property type="nucleotide sequence ID" value="NZ_AXWS01000013.1"/>
</dbReference>
<evidence type="ECO:0000313" key="4">
    <source>
        <dbReference type="Proteomes" id="UP000675920"/>
    </source>
</evidence>
<dbReference type="Proteomes" id="UP000675920">
    <property type="component" value="Unplaced"/>
</dbReference>
<evidence type="ECO:0000259" key="3">
    <source>
        <dbReference type="Pfam" id="PF01370"/>
    </source>
</evidence>
<sequence>MHVLVTGAAGFVGRALVARLLAGAPALPRIDRLTLIDLAFADGDAGDPRVTRLAGSITDAALVTAAFAAPVDAIFHLASLPGGAAERDPLLGRAVNLDATLALLDAARAQSLAGRAPVFVFASTIAVLGAPLPAGGVDDATPCAPALSYGAHKLAAEVLAADAARRGWADVRSLRLPGIVARPPAPSGLLSAFTSDLIRELAAGRPFACPVPARATAWLMSVPCVVDNLLHAAAIDGARFGTARVCTLPALRLSFGELAAAVGAAWGTNAQALASWGEDAALEANFGRHPPLATPLADAAGFRHDGDAVTLARRALEI</sequence>
<name>A0A8B6X4K7_9BURK</name>
<dbReference type="OrthoDB" id="9801056at2"/>
<dbReference type="AlphaFoldDB" id="A0A8B6X4K7"/>
<evidence type="ECO:0000313" key="5">
    <source>
        <dbReference type="RefSeq" id="WP_028311700.1"/>
    </source>
</evidence>